<dbReference type="EMBL" id="QGNW01001124">
    <property type="protein sequence ID" value="RVW54906.1"/>
    <property type="molecule type" value="Genomic_DNA"/>
</dbReference>
<feature type="signal peptide" evidence="1">
    <location>
        <begin position="1"/>
        <end position="23"/>
    </location>
</feature>
<accession>A0A438F4U1</accession>
<comment type="caution">
    <text evidence="2">The sequence shown here is derived from an EMBL/GenBank/DDBJ whole genome shotgun (WGS) entry which is preliminary data.</text>
</comment>
<evidence type="ECO:0000313" key="3">
    <source>
        <dbReference type="Proteomes" id="UP000288805"/>
    </source>
</evidence>
<proteinExistence type="predicted"/>
<organism evidence="2 3">
    <name type="scientific">Vitis vinifera</name>
    <name type="common">Grape</name>
    <dbReference type="NCBI Taxonomy" id="29760"/>
    <lineage>
        <taxon>Eukaryota</taxon>
        <taxon>Viridiplantae</taxon>
        <taxon>Streptophyta</taxon>
        <taxon>Embryophyta</taxon>
        <taxon>Tracheophyta</taxon>
        <taxon>Spermatophyta</taxon>
        <taxon>Magnoliopsida</taxon>
        <taxon>eudicotyledons</taxon>
        <taxon>Gunneridae</taxon>
        <taxon>Pentapetalae</taxon>
        <taxon>rosids</taxon>
        <taxon>Vitales</taxon>
        <taxon>Vitaceae</taxon>
        <taxon>Viteae</taxon>
        <taxon>Vitis</taxon>
    </lineage>
</organism>
<dbReference type="InterPro" id="IPR007245">
    <property type="entry name" value="PIG-T"/>
</dbReference>
<keyword evidence="1" id="KW-0732">Signal</keyword>
<gene>
    <name evidence="2" type="primary">PIGT_1</name>
    <name evidence="2" type="ORF">CK203_071638</name>
</gene>
<name>A0A438F4U1_VITVI</name>
<protein>
    <submittedName>
        <fullName evidence="2">GPI transamidase component PIG-T</fullName>
    </submittedName>
</protein>
<dbReference type="PANTHER" id="PTHR12959:SF11">
    <property type="entry name" value="GPI TRANSAMIDASE COMPONENT PIG-T"/>
    <property type="match status" value="1"/>
</dbReference>
<feature type="chain" id="PRO_5019545007" evidence="1">
    <location>
        <begin position="24"/>
        <end position="482"/>
    </location>
</feature>
<sequence length="482" mass="54207">MADVLRFLIAVLLFSSIATASLSQQEEEEEFSEELLLKPLADRKVLAHFHFESKAPPTRTYGHHHRLFPKALYQLVQKFQIREMELSFTQGRWNYERWGGFDPISSQQCKAAWGLFCASINFLESSTAYSAPDWGFQPFSGSLRYGSLPREAVCTENLTPWLKLLPCRDKAGLAALMDRPSIYRGFYHSQRLRLSSTEFGSTEVESGIALDQTLTVVLQPTTSQRASMTYSSDSVLQPSWSLSSIFGRKVSGRCVLAKSSNVYVQVERGLVSELKNLHAEDEGSGAGNVTFEKTWNNPVFELSIAPNRVIKEVNILHDETSIALYEYLIDNYSNSEPFDLGFTWKFPVVWSSPQAPLHAIVCCGLMFSKLCPGMLEVYFHTLQVFVDGKPQSVTDFIERMRISPSEDKVSPGVMEMALKLPCCVKSVTLTLQFDKDCCLLLKGEAYLVLQIERVDAVKPECNTVTCAAWPVLKTSWEGQSCQ</sequence>
<dbReference type="Proteomes" id="UP000288805">
    <property type="component" value="Unassembled WGS sequence"/>
</dbReference>
<dbReference type="PANTHER" id="PTHR12959">
    <property type="entry name" value="GPI TRANSAMIDASE COMPONENT PIG-T-RELATED"/>
    <property type="match status" value="1"/>
</dbReference>
<dbReference type="AlphaFoldDB" id="A0A438F4U1"/>
<evidence type="ECO:0000256" key="1">
    <source>
        <dbReference type="SAM" id="SignalP"/>
    </source>
</evidence>
<dbReference type="Pfam" id="PF04113">
    <property type="entry name" value="Gpi16"/>
    <property type="match status" value="2"/>
</dbReference>
<dbReference type="GO" id="GO:0042765">
    <property type="term" value="C:GPI-anchor transamidase complex"/>
    <property type="evidence" value="ECO:0007669"/>
    <property type="project" value="InterPro"/>
</dbReference>
<reference evidence="2 3" key="1">
    <citation type="journal article" date="2018" name="PLoS Genet.">
        <title>Population sequencing reveals clonal diversity and ancestral inbreeding in the grapevine cultivar Chardonnay.</title>
        <authorList>
            <person name="Roach M.J."/>
            <person name="Johnson D.L."/>
            <person name="Bohlmann J."/>
            <person name="van Vuuren H.J."/>
            <person name="Jones S.J."/>
            <person name="Pretorius I.S."/>
            <person name="Schmidt S.A."/>
            <person name="Borneman A.R."/>
        </authorList>
    </citation>
    <scope>NUCLEOTIDE SEQUENCE [LARGE SCALE GENOMIC DNA]</scope>
    <source>
        <strain evidence="3">cv. Chardonnay</strain>
        <tissue evidence="2">Leaf</tissue>
    </source>
</reference>
<dbReference type="GO" id="GO:0016255">
    <property type="term" value="P:attachment of GPI anchor to protein"/>
    <property type="evidence" value="ECO:0007669"/>
    <property type="project" value="InterPro"/>
</dbReference>
<evidence type="ECO:0000313" key="2">
    <source>
        <dbReference type="EMBL" id="RVW54906.1"/>
    </source>
</evidence>